<proteinExistence type="inferred from homology"/>
<gene>
    <name evidence="7 10" type="primary">ispG</name>
    <name evidence="10" type="ORF">CUS_6989</name>
</gene>
<comment type="catalytic activity">
    <reaction evidence="7">
        <text>(2E)-4-hydroxy-3-methylbut-2-enyl diphosphate + oxidized [flavodoxin] + H2O + 2 H(+) = 2-C-methyl-D-erythritol 2,4-cyclic diphosphate + reduced [flavodoxin]</text>
        <dbReference type="Rhea" id="RHEA:43604"/>
        <dbReference type="Rhea" id="RHEA-COMP:10622"/>
        <dbReference type="Rhea" id="RHEA-COMP:10623"/>
        <dbReference type="ChEBI" id="CHEBI:15377"/>
        <dbReference type="ChEBI" id="CHEBI:15378"/>
        <dbReference type="ChEBI" id="CHEBI:57618"/>
        <dbReference type="ChEBI" id="CHEBI:58210"/>
        <dbReference type="ChEBI" id="CHEBI:58483"/>
        <dbReference type="ChEBI" id="CHEBI:128753"/>
        <dbReference type="EC" id="1.17.7.3"/>
    </reaction>
</comment>
<dbReference type="PIRSF" id="PIRSF004640">
    <property type="entry name" value="IspG"/>
    <property type="match status" value="1"/>
</dbReference>
<dbReference type="InterPro" id="IPR058578">
    <property type="entry name" value="IspG_TIM"/>
</dbReference>
<feature type="binding site" evidence="7">
    <location>
        <position position="260"/>
    </location>
    <ligand>
        <name>[4Fe-4S] cluster</name>
        <dbReference type="ChEBI" id="CHEBI:49883"/>
    </ligand>
</feature>
<dbReference type="InterPro" id="IPR011005">
    <property type="entry name" value="Dihydropteroate_synth-like_sf"/>
</dbReference>
<keyword evidence="11" id="KW-1185">Reference proteome</keyword>
<dbReference type="GO" id="GO:0016114">
    <property type="term" value="P:terpenoid biosynthetic process"/>
    <property type="evidence" value="ECO:0007669"/>
    <property type="project" value="InterPro"/>
</dbReference>
<evidence type="ECO:0000256" key="6">
    <source>
        <dbReference type="ARBA" id="ARBA00023229"/>
    </source>
</evidence>
<comment type="function">
    <text evidence="7">Converts 2C-methyl-D-erythritol 2,4-cyclodiphosphate (ME-2,4cPP) into 1-hydroxy-2-methyl-2-(E)-butenyl 4-diphosphate.</text>
</comment>
<dbReference type="InterPro" id="IPR058579">
    <property type="entry name" value="IspG_C"/>
</dbReference>
<accession>E9SHP0</accession>
<dbReference type="InterPro" id="IPR016425">
    <property type="entry name" value="IspG_bac"/>
</dbReference>
<dbReference type="SUPFAM" id="SSF56014">
    <property type="entry name" value="Nitrite and sulphite reductase 4Fe-4S domain-like"/>
    <property type="match status" value="1"/>
</dbReference>
<dbReference type="RefSeq" id="WP_002853288.1">
    <property type="nucleotide sequence ID" value="NZ_ADKM02000134.1"/>
</dbReference>
<protein>
    <recommendedName>
        <fullName evidence="7">4-hydroxy-3-methylbut-2-en-1-yl diphosphate synthase (flavodoxin)</fullName>
        <ecNumber evidence="7">1.17.7.3</ecNumber>
    </recommendedName>
    <alternativeName>
        <fullName evidence="7">1-hydroxy-2-methyl-2-(E)-butenyl 4-diphosphate synthase</fullName>
    </alternativeName>
</protein>
<keyword evidence="6 7" id="KW-0414">Isoprene biosynthesis</keyword>
<keyword evidence="3 7" id="KW-0560">Oxidoreductase</keyword>
<evidence type="ECO:0000256" key="2">
    <source>
        <dbReference type="ARBA" id="ARBA00022723"/>
    </source>
</evidence>
<dbReference type="Proteomes" id="UP000004259">
    <property type="component" value="Unassembled WGS sequence"/>
</dbReference>
<dbReference type="STRING" id="246199.CUS_6989"/>
<dbReference type="AlphaFoldDB" id="E9SHP0"/>
<evidence type="ECO:0000259" key="9">
    <source>
        <dbReference type="Pfam" id="PF26540"/>
    </source>
</evidence>
<dbReference type="EMBL" id="ADKM02000134">
    <property type="protein sequence ID" value="EGC01161.1"/>
    <property type="molecule type" value="Genomic_DNA"/>
</dbReference>
<keyword evidence="2 7" id="KW-0479">Metal-binding</keyword>
<dbReference type="UniPathway" id="UPA00056">
    <property type="reaction ID" value="UER00096"/>
</dbReference>
<dbReference type="GO" id="GO:0051539">
    <property type="term" value="F:4 iron, 4 sulfur cluster binding"/>
    <property type="evidence" value="ECO:0007669"/>
    <property type="project" value="UniProtKB-UniRule"/>
</dbReference>
<comment type="pathway">
    <text evidence="7">Isoprenoid biosynthesis; isopentenyl diphosphate biosynthesis via DXP pathway; isopentenyl diphosphate from 1-deoxy-D-xylulose 5-phosphate: step 5/6.</text>
</comment>
<dbReference type="EC" id="1.17.7.3" evidence="7"/>
<dbReference type="InterPro" id="IPR045854">
    <property type="entry name" value="NO2/SO3_Rdtase_4Fe4S_sf"/>
</dbReference>
<organism evidence="10 11">
    <name type="scientific">Ruminococcus albus 8</name>
    <dbReference type="NCBI Taxonomy" id="246199"/>
    <lineage>
        <taxon>Bacteria</taxon>
        <taxon>Bacillati</taxon>
        <taxon>Bacillota</taxon>
        <taxon>Clostridia</taxon>
        <taxon>Eubacteriales</taxon>
        <taxon>Oscillospiraceae</taxon>
        <taxon>Ruminococcus</taxon>
    </lineage>
</organism>
<dbReference type="Pfam" id="PF26540">
    <property type="entry name" value="GcpE_C"/>
    <property type="match status" value="1"/>
</dbReference>
<dbReference type="eggNOG" id="COG0821">
    <property type="taxonomic scope" value="Bacteria"/>
</dbReference>
<dbReference type="PANTHER" id="PTHR30454:SF0">
    <property type="entry name" value="4-HYDROXY-3-METHYLBUT-2-EN-1-YL DIPHOSPHATE SYNTHASE (FERREDOXIN), CHLOROPLASTIC"/>
    <property type="match status" value="1"/>
</dbReference>
<feature type="domain" description="IspG TIM-barrel" evidence="8">
    <location>
        <begin position="5"/>
        <end position="242"/>
    </location>
</feature>
<dbReference type="GO" id="GO:0005506">
    <property type="term" value="F:iron ion binding"/>
    <property type="evidence" value="ECO:0007669"/>
    <property type="project" value="InterPro"/>
</dbReference>
<dbReference type="NCBIfam" id="NF001540">
    <property type="entry name" value="PRK00366.1"/>
    <property type="match status" value="1"/>
</dbReference>
<evidence type="ECO:0000256" key="5">
    <source>
        <dbReference type="ARBA" id="ARBA00023014"/>
    </source>
</evidence>
<dbReference type="Gene3D" id="3.30.413.10">
    <property type="entry name" value="Sulfite Reductase Hemoprotein, domain 1"/>
    <property type="match status" value="1"/>
</dbReference>
<evidence type="ECO:0000256" key="4">
    <source>
        <dbReference type="ARBA" id="ARBA00023004"/>
    </source>
</evidence>
<dbReference type="Gene3D" id="3.20.20.20">
    <property type="entry name" value="Dihydropteroate synthase-like"/>
    <property type="match status" value="1"/>
</dbReference>
<sequence length="345" mass="36875">MRNVRPVKVGGLTLDGKHIYIQSMLNVPSTDIEGSVEQAVRLEQAGCEIVRAAIPNMEAVALIPAIKEKISIPLVADIHFDYRLALAAADAGIDKIRINPGNIGDMDRVKAVVKKCTEKGIPIRIGVNGGSLEKELLAKYGKPCADALVESAMGHVRILEQCDFNEIVISIKSSDVNIMVEAYRKLSKMCDYPLHLGVTEAGTERMGIIKSAVGIGSLLMDGIGETIRVSLTDEPEKEIYAAKDILKAIGRGSGVQIVSCPTCGRTRIDLIGLAKQVEEMTKNVNKDIKVAVMGCVVNGIGESGEADIGIAGGVGQAVIFAHGKKLYTVSEDKALKALMDEIDKL</sequence>
<feature type="binding site" evidence="7">
    <location>
        <position position="302"/>
    </location>
    <ligand>
        <name>[4Fe-4S] cluster</name>
        <dbReference type="ChEBI" id="CHEBI:49883"/>
    </ligand>
</feature>
<keyword evidence="5 7" id="KW-0411">Iron-sulfur</keyword>
<dbReference type="GO" id="GO:0141197">
    <property type="term" value="F:4-hydroxy-3-methylbut-2-enyl-diphosphate synthase activity (flavodoxin)"/>
    <property type="evidence" value="ECO:0007669"/>
    <property type="project" value="UniProtKB-EC"/>
</dbReference>
<evidence type="ECO:0000256" key="1">
    <source>
        <dbReference type="ARBA" id="ARBA00022485"/>
    </source>
</evidence>
<dbReference type="HAMAP" id="MF_00159">
    <property type="entry name" value="IspG"/>
    <property type="match status" value="1"/>
</dbReference>
<feature type="binding site" evidence="7">
    <location>
        <position position="295"/>
    </location>
    <ligand>
        <name>[4Fe-4S] cluster</name>
        <dbReference type="ChEBI" id="CHEBI:49883"/>
    </ligand>
</feature>
<dbReference type="OrthoDB" id="9803214at2"/>
<evidence type="ECO:0000256" key="7">
    <source>
        <dbReference type="HAMAP-Rule" id="MF_00159"/>
    </source>
</evidence>
<dbReference type="PANTHER" id="PTHR30454">
    <property type="entry name" value="4-HYDROXY-3-METHYLBUT-2-EN-1-YL DIPHOSPHATE SYNTHASE"/>
    <property type="match status" value="1"/>
</dbReference>
<dbReference type="Pfam" id="PF04551">
    <property type="entry name" value="GcpE"/>
    <property type="match status" value="1"/>
</dbReference>
<evidence type="ECO:0000259" key="8">
    <source>
        <dbReference type="Pfam" id="PF04551"/>
    </source>
</evidence>
<feature type="binding site" evidence="7">
    <location>
        <position position="263"/>
    </location>
    <ligand>
        <name>[4Fe-4S] cluster</name>
        <dbReference type="ChEBI" id="CHEBI:49883"/>
    </ligand>
</feature>
<comment type="cofactor">
    <cofactor evidence="7">
        <name>[4Fe-4S] cluster</name>
        <dbReference type="ChEBI" id="CHEBI:49883"/>
    </cofactor>
    <text evidence="7">Binds 1 [4Fe-4S] cluster.</text>
</comment>
<evidence type="ECO:0000256" key="3">
    <source>
        <dbReference type="ARBA" id="ARBA00023002"/>
    </source>
</evidence>
<evidence type="ECO:0000313" key="10">
    <source>
        <dbReference type="EMBL" id="EGC01161.1"/>
    </source>
</evidence>
<dbReference type="GO" id="GO:0019288">
    <property type="term" value="P:isopentenyl diphosphate biosynthetic process, methylerythritol 4-phosphate pathway"/>
    <property type="evidence" value="ECO:0007669"/>
    <property type="project" value="UniProtKB-UniRule"/>
</dbReference>
<dbReference type="SUPFAM" id="SSF51717">
    <property type="entry name" value="Dihydropteroate synthetase-like"/>
    <property type="match status" value="1"/>
</dbReference>
<keyword evidence="4 7" id="KW-0408">Iron</keyword>
<dbReference type="FunFam" id="3.20.20.20:FF:000001">
    <property type="entry name" value="4-hydroxy-3-methylbut-2-en-1-yl diphosphate synthase (flavodoxin)"/>
    <property type="match status" value="1"/>
</dbReference>
<reference evidence="10 11" key="1">
    <citation type="submission" date="2011-02" db="EMBL/GenBank/DDBJ databases">
        <authorList>
            <person name="Nelson K.E."/>
            <person name="Sutton G."/>
            <person name="Torralba M."/>
            <person name="Durkin S."/>
            <person name="Harkins D."/>
            <person name="Montgomery R."/>
            <person name="Ziemer C."/>
            <person name="Klaassens E."/>
            <person name="Ocuiv P."/>
            <person name="Morrison M."/>
        </authorList>
    </citation>
    <scope>NUCLEOTIDE SEQUENCE [LARGE SCALE GENOMIC DNA]</scope>
    <source>
        <strain evidence="10 11">8</strain>
    </source>
</reference>
<feature type="domain" description="IspG C-terminal" evidence="9">
    <location>
        <begin position="256"/>
        <end position="344"/>
    </location>
</feature>
<dbReference type="NCBIfam" id="TIGR00612">
    <property type="entry name" value="ispG_gcpE"/>
    <property type="match status" value="1"/>
</dbReference>
<keyword evidence="1 7" id="KW-0004">4Fe-4S</keyword>
<dbReference type="InterPro" id="IPR004588">
    <property type="entry name" value="IspG_bac-typ"/>
</dbReference>
<dbReference type="GO" id="GO:0046429">
    <property type="term" value="F:4-hydroxy-3-methylbut-2-en-1-yl diphosphate synthase activity (ferredoxin)"/>
    <property type="evidence" value="ECO:0007669"/>
    <property type="project" value="UniProtKB-UniRule"/>
</dbReference>
<name>E9SHP0_RUMAL</name>
<comment type="caution">
    <text evidence="10">The sequence shown here is derived from an EMBL/GenBank/DDBJ whole genome shotgun (WGS) entry which is preliminary data.</text>
</comment>
<evidence type="ECO:0000313" key="11">
    <source>
        <dbReference type="Proteomes" id="UP000004259"/>
    </source>
</evidence>
<comment type="similarity">
    <text evidence="7">Belongs to the IspG family.</text>
</comment>